<accession>A0ABW4E1V6</accession>
<dbReference type="RefSeq" id="WP_242679460.1">
    <property type="nucleotide sequence ID" value="NZ_CBCSAJ010000014.1"/>
</dbReference>
<evidence type="ECO:0000313" key="2">
    <source>
        <dbReference type="EMBL" id="MFD1482460.1"/>
    </source>
</evidence>
<dbReference type="Proteomes" id="UP001597302">
    <property type="component" value="Unassembled WGS sequence"/>
</dbReference>
<gene>
    <name evidence="2" type="ORF">ACFQ5P_14280</name>
</gene>
<comment type="caution">
    <text evidence="2">The sequence shown here is derived from an EMBL/GenBank/DDBJ whole genome shotgun (WGS) entry which is preliminary data.</text>
</comment>
<name>A0ABW4E1V6_9RHOB</name>
<feature type="region of interest" description="Disordered" evidence="1">
    <location>
        <begin position="34"/>
        <end position="63"/>
    </location>
</feature>
<proteinExistence type="predicted"/>
<dbReference type="EMBL" id="JBHTOQ010000028">
    <property type="protein sequence ID" value="MFD1482460.1"/>
    <property type="molecule type" value="Genomic_DNA"/>
</dbReference>
<evidence type="ECO:0000256" key="1">
    <source>
        <dbReference type="SAM" id="MobiDB-lite"/>
    </source>
</evidence>
<reference evidence="3" key="1">
    <citation type="journal article" date="2019" name="Int. J. Syst. Evol. Microbiol.">
        <title>The Global Catalogue of Microorganisms (GCM) 10K type strain sequencing project: providing services to taxonomists for standard genome sequencing and annotation.</title>
        <authorList>
            <consortium name="The Broad Institute Genomics Platform"/>
            <consortium name="The Broad Institute Genome Sequencing Center for Infectious Disease"/>
            <person name="Wu L."/>
            <person name="Ma J."/>
        </authorList>
    </citation>
    <scope>NUCLEOTIDE SEQUENCE [LARGE SCALE GENOMIC DNA]</scope>
    <source>
        <strain evidence="3">CCM 8875</strain>
    </source>
</reference>
<evidence type="ECO:0000313" key="3">
    <source>
        <dbReference type="Proteomes" id="UP001597302"/>
    </source>
</evidence>
<organism evidence="2 3">
    <name type="scientific">Paracoccus nototheniae</name>
    <dbReference type="NCBI Taxonomy" id="2489002"/>
    <lineage>
        <taxon>Bacteria</taxon>
        <taxon>Pseudomonadati</taxon>
        <taxon>Pseudomonadota</taxon>
        <taxon>Alphaproteobacteria</taxon>
        <taxon>Rhodobacterales</taxon>
        <taxon>Paracoccaceae</taxon>
        <taxon>Paracoccus</taxon>
    </lineage>
</organism>
<protein>
    <submittedName>
        <fullName evidence="2">Uncharacterized protein</fullName>
    </submittedName>
</protein>
<feature type="compositionally biased region" description="Low complexity" evidence="1">
    <location>
        <begin position="42"/>
        <end position="63"/>
    </location>
</feature>
<keyword evidence="3" id="KW-1185">Reference proteome</keyword>
<sequence length="63" mass="6448">MRMLKLLVVLILAGLIGLAGYAYFGDMAPTRQEVRSPLPMDGAATSASATPSPGTTPTAPADD</sequence>